<feature type="domain" description="Peptidase M20 dimerisation" evidence="2">
    <location>
        <begin position="180"/>
        <end position="264"/>
    </location>
</feature>
<comment type="cofactor">
    <cofactor evidence="1">
        <name>Mn(2+)</name>
        <dbReference type="ChEBI" id="CHEBI:29035"/>
    </cofactor>
    <text evidence="1">The Mn(2+) ion enhances activity.</text>
</comment>
<reference evidence="3 4" key="1">
    <citation type="journal article" date="2013" name="Genome Announc.">
        <title>Genome Sequence of the Sulfate-Reducing Bacterium Desulfotomaculum hydrothermale Lam5(T).</title>
        <authorList>
            <person name="Amin O."/>
            <person name="Fardeau M.L."/>
            <person name="Valette O."/>
            <person name="Hirschler-Rea A."/>
            <person name="Barbe V."/>
            <person name="Medigue C."/>
            <person name="Vacherie B."/>
            <person name="Ollivier B."/>
            <person name="Bertin P.N."/>
            <person name="Dolla A."/>
        </authorList>
    </citation>
    <scope>NUCLEOTIDE SEQUENCE [LARGE SCALE GENOMIC DNA]</scope>
    <source>
        <strain evidence="4">Lam5 / DSM 18033</strain>
    </source>
</reference>
<feature type="binding site" evidence="1">
    <location>
        <position position="128"/>
    </location>
    <ligand>
        <name>Mn(2+)</name>
        <dbReference type="ChEBI" id="CHEBI:29035"/>
        <label>2</label>
    </ligand>
</feature>
<dbReference type="InterPro" id="IPR011650">
    <property type="entry name" value="Peptidase_M20_dimer"/>
</dbReference>
<dbReference type="PANTHER" id="PTHR11014">
    <property type="entry name" value="PEPTIDASE M20 FAMILY MEMBER"/>
    <property type="match status" value="1"/>
</dbReference>
<feature type="binding site" evidence="1">
    <location>
        <position position="347"/>
    </location>
    <ligand>
        <name>Mn(2+)</name>
        <dbReference type="ChEBI" id="CHEBI:29035"/>
        <label>2</label>
    </ligand>
</feature>
<dbReference type="RefSeq" id="WP_008410450.1">
    <property type="nucleotide sequence ID" value="NZ_CAOS01000003.1"/>
</dbReference>
<dbReference type="GO" id="GO:0016787">
    <property type="term" value="F:hydrolase activity"/>
    <property type="evidence" value="ECO:0007669"/>
    <property type="project" value="UniProtKB-KW"/>
</dbReference>
<evidence type="ECO:0000313" key="3">
    <source>
        <dbReference type="EMBL" id="CCO07539.1"/>
    </source>
</evidence>
<organism evidence="3 4">
    <name type="scientific">Desulforamulus hydrothermalis Lam5 = DSM 18033</name>
    <dbReference type="NCBI Taxonomy" id="1121428"/>
    <lineage>
        <taxon>Bacteria</taxon>
        <taxon>Bacillati</taxon>
        <taxon>Bacillota</taxon>
        <taxon>Clostridia</taxon>
        <taxon>Eubacteriales</taxon>
        <taxon>Peptococcaceae</taxon>
        <taxon>Desulforamulus</taxon>
    </lineage>
</organism>
<comment type="caution">
    <text evidence="3">The sequence shown here is derived from an EMBL/GenBank/DDBJ whole genome shotgun (WGS) entry which is preliminary data.</text>
</comment>
<evidence type="ECO:0000256" key="1">
    <source>
        <dbReference type="PIRSR" id="PIRSR005962-1"/>
    </source>
</evidence>
<dbReference type="EMBL" id="CAOS01000003">
    <property type="protein sequence ID" value="CCO07539.1"/>
    <property type="molecule type" value="Genomic_DNA"/>
</dbReference>
<dbReference type="GO" id="GO:0046872">
    <property type="term" value="F:metal ion binding"/>
    <property type="evidence" value="ECO:0007669"/>
    <property type="project" value="UniProtKB-KW"/>
</dbReference>
<proteinExistence type="predicted"/>
<name>K8DXY0_9FIRM</name>
<protein>
    <submittedName>
        <fullName evidence="3">Amidohydrolase AmhX</fullName>
        <ecNumber evidence="3">3.5.1.-</ecNumber>
    </submittedName>
</protein>
<dbReference type="SUPFAM" id="SSF53187">
    <property type="entry name" value="Zn-dependent exopeptidases"/>
    <property type="match status" value="1"/>
</dbReference>
<dbReference type="InterPro" id="IPR002933">
    <property type="entry name" value="Peptidase_M20"/>
</dbReference>
<evidence type="ECO:0000259" key="2">
    <source>
        <dbReference type="Pfam" id="PF07687"/>
    </source>
</evidence>
<dbReference type="OrthoDB" id="9776731at2"/>
<dbReference type="InterPro" id="IPR036264">
    <property type="entry name" value="Bact_exopeptidase_dim_dom"/>
</dbReference>
<dbReference type="Proteomes" id="UP000009315">
    <property type="component" value="Unassembled WGS sequence"/>
</dbReference>
<dbReference type="Gene3D" id="3.30.70.360">
    <property type="match status" value="1"/>
</dbReference>
<dbReference type="InterPro" id="IPR017439">
    <property type="entry name" value="Amidohydrolase"/>
</dbReference>
<gene>
    <name evidence="3" type="primary">amhX</name>
    <name evidence="3" type="ORF">DESHY_110485</name>
</gene>
<feature type="binding site" evidence="1">
    <location>
        <position position="94"/>
    </location>
    <ligand>
        <name>Mn(2+)</name>
        <dbReference type="ChEBI" id="CHEBI:29035"/>
        <label>2</label>
    </ligand>
</feature>
<keyword evidence="4" id="KW-1185">Reference proteome</keyword>
<dbReference type="STRING" id="1121428.DESHY_110485"/>
<dbReference type="PANTHER" id="PTHR11014:SF122">
    <property type="entry name" value="AMIDOHYDROLASE AMHX"/>
    <property type="match status" value="1"/>
</dbReference>
<accession>K8DXY0</accession>
<dbReference type="SUPFAM" id="SSF55031">
    <property type="entry name" value="Bacterial exopeptidase dimerisation domain"/>
    <property type="match status" value="1"/>
</dbReference>
<keyword evidence="1" id="KW-0479">Metal-binding</keyword>
<feature type="binding site" evidence="1">
    <location>
        <position position="152"/>
    </location>
    <ligand>
        <name>Mn(2+)</name>
        <dbReference type="ChEBI" id="CHEBI:29035"/>
        <label>2</label>
    </ligand>
</feature>
<dbReference type="NCBIfam" id="TIGR01891">
    <property type="entry name" value="amidohydrolases"/>
    <property type="match status" value="1"/>
</dbReference>
<dbReference type="Pfam" id="PF01546">
    <property type="entry name" value="Peptidase_M20"/>
    <property type="match status" value="1"/>
</dbReference>
<sequence>MDFRFDRQRWQPYLEQVFQQLHAMPEPAWQEYKTTQFLQQQLASLGYQTITFADCTGVVGVLGSGNCTVALRADMDALCHRTDKGDRLIHSCGHDAHMSMVLTAAAALRPILPRLNCRLKIIFQPAEETGQGARRLVEKGLLDDVNFLFGVHLRPVQELAAGRAAPAIQNGAACLLQGLVKGQSAHGARPHLGINVIEVAAMLVQLINGLRWDPRQPASVKMTSLQAGQAAGNIIPDLADFTLDVRAQTNRHLEQLVQAVEQMSAGLAGIYGAAIKLTQQAVTPAALVNEQAMAIIARAITDTLGEPNLAPPVQTPGAEDFHYYTWLRPAVKATMLGLGCRLTPGLHHPDMVFERQYLPDGAAILARAVCYAAAG</sequence>
<dbReference type="AlphaFoldDB" id="K8DXY0"/>
<dbReference type="EC" id="3.5.1.-" evidence="3"/>
<evidence type="ECO:0000313" key="4">
    <source>
        <dbReference type="Proteomes" id="UP000009315"/>
    </source>
</evidence>
<feature type="binding site" evidence="1">
    <location>
        <position position="92"/>
    </location>
    <ligand>
        <name>Mn(2+)</name>
        <dbReference type="ChEBI" id="CHEBI:29035"/>
        <label>2</label>
    </ligand>
</feature>
<dbReference type="Pfam" id="PF07687">
    <property type="entry name" value="M20_dimer"/>
    <property type="match status" value="1"/>
</dbReference>
<dbReference type="PIRSF" id="PIRSF005962">
    <property type="entry name" value="Pept_M20D_amidohydro"/>
    <property type="match status" value="1"/>
</dbReference>
<keyword evidence="1" id="KW-0464">Manganese</keyword>
<dbReference type="eggNOG" id="COG1473">
    <property type="taxonomic scope" value="Bacteria"/>
</dbReference>
<keyword evidence="3" id="KW-0378">Hydrolase</keyword>
<dbReference type="Gene3D" id="3.40.630.10">
    <property type="entry name" value="Zn peptidases"/>
    <property type="match status" value="1"/>
</dbReference>